<dbReference type="AlphaFoldDB" id="A0A0G0KDE5"/>
<sequence>MIRLHIKYHMHKVSIIIPTKNSGKTIRKCLKSVRDQSYPNIEIVVVDNFSLDHTLKIAQKYADYVFSAAPERSAQRNYGVHKCTGEYVMIVDSDMYLSLNVIKECVEALKKDIIGIYIPEKILGNTFWTSVRNFERGFYNSTCIDTVRFLRKKDFEKIGGFDERLRVAEDWDFDRRIRILGKTTEIFAHVFHDESSFAIRKYIGKKKTYFHGLQIYQKKWNNDSDVRKQIGFFYRMIWVFIENNKWKRLCRHPILSIAMLLLRTMVGFEYLISKISMNNNCLV</sequence>
<feature type="domain" description="Glycosyltransferase 2-like" evidence="1">
    <location>
        <begin position="14"/>
        <end position="134"/>
    </location>
</feature>
<comment type="caution">
    <text evidence="2">The sequence shown here is derived from an EMBL/GenBank/DDBJ whole genome shotgun (WGS) entry which is preliminary data.</text>
</comment>
<dbReference type="Pfam" id="PF00535">
    <property type="entry name" value="Glycos_transf_2"/>
    <property type="match status" value="1"/>
</dbReference>
<dbReference type="Gene3D" id="3.90.550.10">
    <property type="entry name" value="Spore Coat Polysaccharide Biosynthesis Protein SpsA, Chain A"/>
    <property type="match status" value="1"/>
</dbReference>
<organism evidence="2 3">
    <name type="scientific">Candidatus Roizmanbacteria bacterium GW2011_GWA2_37_7</name>
    <dbReference type="NCBI Taxonomy" id="1618481"/>
    <lineage>
        <taxon>Bacteria</taxon>
        <taxon>Candidatus Roizmaniibacteriota</taxon>
    </lineage>
</organism>
<keyword evidence="2" id="KW-0808">Transferase</keyword>
<proteinExistence type="predicted"/>
<dbReference type="SUPFAM" id="SSF53448">
    <property type="entry name" value="Nucleotide-diphospho-sugar transferases"/>
    <property type="match status" value="1"/>
</dbReference>
<dbReference type="EMBL" id="LBTJ01000007">
    <property type="protein sequence ID" value="KKQ38596.1"/>
    <property type="molecule type" value="Genomic_DNA"/>
</dbReference>
<evidence type="ECO:0000313" key="3">
    <source>
        <dbReference type="Proteomes" id="UP000034471"/>
    </source>
</evidence>
<protein>
    <submittedName>
        <fullName evidence="2">Glycosyltransferase</fullName>
    </submittedName>
</protein>
<dbReference type="PANTHER" id="PTHR43630">
    <property type="entry name" value="POLY-BETA-1,6-N-ACETYL-D-GLUCOSAMINE SYNTHASE"/>
    <property type="match status" value="1"/>
</dbReference>
<dbReference type="InterPro" id="IPR001173">
    <property type="entry name" value="Glyco_trans_2-like"/>
</dbReference>
<dbReference type="STRING" id="1618481.US54_C0007G0016"/>
<reference evidence="2 3" key="1">
    <citation type="journal article" date="2015" name="Nature">
        <title>rRNA introns, odd ribosomes, and small enigmatic genomes across a large radiation of phyla.</title>
        <authorList>
            <person name="Brown C.T."/>
            <person name="Hug L.A."/>
            <person name="Thomas B.C."/>
            <person name="Sharon I."/>
            <person name="Castelle C.J."/>
            <person name="Singh A."/>
            <person name="Wilkins M.J."/>
            <person name="Williams K.H."/>
            <person name="Banfield J.F."/>
        </authorList>
    </citation>
    <scope>NUCLEOTIDE SEQUENCE [LARGE SCALE GENOMIC DNA]</scope>
</reference>
<dbReference type="Proteomes" id="UP000034471">
    <property type="component" value="Unassembled WGS sequence"/>
</dbReference>
<dbReference type="InterPro" id="IPR029044">
    <property type="entry name" value="Nucleotide-diphossugar_trans"/>
</dbReference>
<dbReference type="GO" id="GO:0016740">
    <property type="term" value="F:transferase activity"/>
    <property type="evidence" value="ECO:0007669"/>
    <property type="project" value="UniProtKB-KW"/>
</dbReference>
<dbReference type="PANTHER" id="PTHR43630:SF2">
    <property type="entry name" value="GLYCOSYLTRANSFERASE"/>
    <property type="match status" value="1"/>
</dbReference>
<name>A0A0G0KDE5_9BACT</name>
<evidence type="ECO:0000259" key="1">
    <source>
        <dbReference type="Pfam" id="PF00535"/>
    </source>
</evidence>
<accession>A0A0G0KDE5</accession>
<gene>
    <name evidence="2" type="ORF">US54_C0007G0016</name>
</gene>
<evidence type="ECO:0000313" key="2">
    <source>
        <dbReference type="EMBL" id="KKQ38596.1"/>
    </source>
</evidence>